<evidence type="ECO:0000259" key="12">
    <source>
        <dbReference type="Pfam" id="PF02558"/>
    </source>
</evidence>
<evidence type="ECO:0000256" key="11">
    <source>
        <dbReference type="RuleBase" id="RU362068"/>
    </source>
</evidence>
<dbReference type="InterPro" id="IPR003710">
    <property type="entry name" value="ApbA"/>
</dbReference>
<dbReference type="PANTHER" id="PTHR43765:SF2">
    <property type="entry name" value="2-DEHYDROPANTOATE 2-REDUCTASE"/>
    <property type="match status" value="1"/>
</dbReference>
<dbReference type="InterPro" id="IPR013332">
    <property type="entry name" value="KPR_N"/>
</dbReference>
<keyword evidence="7 11" id="KW-0521">NADP</keyword>
<evidence type="ECO:0000256" key="9">
    <source>
        <dbReference type="ARBA" id="ARBA00032024"/>
    </source>
</evidence>
<name>C0BPU6_BIFPS</name>
<comment type="pathway">
    <text evidence="2 11">Cofactor biosynthesis; (R)-pantothenate biosynthesis; (R)-pantoate from 3-methyl-2-oxobutanoate: step 2/2.</text>
</comment>
<dbReference type="SUPFAM" id="SSF51735">
    <property type="entry name" value="NAD(P)-binding Rossmann-fold domains"/>
    <property type="match status" value="1"/>
</dbReference>
<dbReference type="Pfam" id="PF08546">
    <property type="entry name" value="ApbA_C"/>
    <property type="match status" value="1"/>
</dbReference>
<dbReference type="Gene3D" id="3.40.50.720">
    <property type="entry name" value="NAD(P)-binding Rossmann-like Domain"/>
    <property type="match status" value="1"/>
</dbReference>
<dbReference type="InterPro" id="IPR008927">
    <property type="entry name" value="6-PGluconate_DH-like_C_sf"/>
</dbReference>
<organism evidence="14 15">
    <name type="scientific">Bifidobacterium pseudocatenulatum DSM 20438 = JCM 1200 = LMG 10505</name>
    <dbReference type="NCBI Taxonomy" id="547043"/>
    <lineage>
        <taxon>Bacteria</taxon>
        <taxon>Bacillati</taxon>
        <taxon>Actinomycetota</taxon>
        <taxon>Actinomycetes</taxon>
        <taxon>Bifidobacteriales</taxon>
        <taxon>Bifidobacteriaceae</taxon>
        <taxon>Bifidobacterium</taxon>
    </lineage>
</organism>
<evidence type="ECO:0000256" key="5">
    <source>
        <dbReference type="ARBA" id="ARBA00019465"/>
    </source>
</evidence>
<dbReference type="SUPFAM" id="SSF48179">
    <property type="entry name" value="6-phosphogluconate dehydrogenase C-terminal domain-like"/>
    <property type="match status" value="1"/>
</dbReference>
<dbReference type="Gene3D" id="1.10.1040.10">
    <property type="entry name" value="N-(1-d-carboxylethyl)-l-norvaline Dehydrogenase, domain 2"/>
    <property type="match status" value="1"/>
</dbReference>
<keyword evidence="6 11" id="KW-0566">Pantothenate biosynthesis</keyword>
<dbReference type="UniPathway" id="UPA00028">
    <property type="reaction ID" value="UER00004"/>
</dbReference>
<dbReference type="InterPro" id="IPR013752">
    <property type="entry name" value="KPA_reductase"/>
</dbReference>
<keyword evidence="8 11" id="KW-0560">Oxidoreductase</keyword>
<reference evidence="14 15" key="1">
    <citation type="submission" date="2009-02" db="EMBL/GenBank/DDBJ databases">
        <title>Draft genome sequence of Bifidobacterium pseudocatenulatum (DSM 20438).</title>
        <authorList>
            <person name="Sudarsanam P."/>
            <person name="Ley R."/>
            <person name="Guruge J."/>
            <person name="Turnbaugh P.J."/>
            <person name="Mahowald M."/>
            <person name="Liep D."/>
            <person name="Gordon J."/>
        </authorList>
    </citation>
    <scope>NUCLEOTIDE SEQUENCE [LARGE SCALE GENOMIC DNA]</scope>
    <source>
        <strain evidence="14 15">DSM 20438</strain>
    </source>
</reference>
<dbReference type="GO" id="GO:0015940">
    <property type="term" value="P:pantothenate biosynthetic process"/>
    <property type="evidence" value="ECO:0007669"/>
    <property type="project" value="UniProtKB-UniPathway"/>
</dbReference>
<feature type="domain" description="Ketopantoate reductase N-terminal" evidence="12">
    <location>
        <begin position="12"/>
        <end position="154"/>
    </location>
</feature>
<dbReference type="NCBIfam" id="TIGR00745">
    <property type="entry name" value="apbA_panE"/>
    <property type="match status" value="1"/>
</dbReference>
<dbReference type="InterPro" id="IPR036291">
    <property type="entry name" value="NAD(P)-bd_dom_sf"/>
</dbReference>
<evidence type="ECO:0000313" key="15">
    <source>
        <dbReference type="Proteomes" id="UP000003875"/>
    </source>
</evidence>
<proteinExistence type="inferred from homology"/>
<dbReference type="GO" id="GO:0008677">
    <property type="term" value="F:2-dehydropantoate 2-reductase activity"/>
    <property type="evidence" value="ECO:0007669"/>
    <property type="project" value="UniProtKB-EC"/>
</dbReference>
<dbReference type="eggNOG" id="COG1893">
    <property type="taxonomic scope" value="Bacteria"/>
</dbReference>
<protein>
    <recommendedName>
        <fullName evidence="5 11">2-dehydropantoate 2-reductase</fullName>
        <ecNumber evidence="4 11">1.1.1.169</ecNumber>
    </recommendedName>
    <alternativeName>
        <fullName evidence="9 11">Ketopantoate reductase</fullName>
    </alternativeName>
</protein>
<evidence type="ECO:0000313" key="14">
    <source>
        <dbReference type="EMBL" id="EEG71509.1"/>
    </source>
</evidence>
<evidence type="ECO:0000259" key="13">
    <source>
        <dbReference type="Pfam" id="PF08546"/>
    </source>
</evidence>
<comment type="catalytic activity">
    <reaction evidence="10 11">
        <text>(R)-pantoate + NADP(+) = 2-dehydropantoate + NADPH + H(+)</text>
        <dbReference type="Rhea" id="RHEA:16233"/>
        <dbReference type="ChEBI" id="CHEBI:11561"/>
        <dbReference type="ChEBI" id="CHEBI:15378"/>
        <dbReference type="ChEBI" id="CHEBI:15980"/>
        <dbReference type="ChEBI" id="CHEBI:57783"/>
        <dbReference type="ChEBI" id="CHEBI:58349"/>
        <dbReference type="EC" id="1.1.1.169"/>
    </reaction>
</comment>
<evidence type="ECO:0000256" key="3">
    <source>
        <dbReference type="ARBA" id="ARBA00007870"/>
    </source>
</evidence>
<dbReference type="InterPro" id="IPR013328">
    <property type="entry name" value="6PGD_dom2"/>
</dbReference>
<dbReference type="Pfam" id="PF02558">
    <property type="entry name" value="ApbA"/>
    <property type="match status" value="1"/>
</dbReference>
<dbReference type="InterPro" id="IPR050838">
    <property type="entry name" value="Ketopantoate_reductase"/>
</dbReference>
<comment type="function">
    <text evidence="1 11">Catalyzes the NADPH-dependent reduction of ketopantoate into pantoic acid.</text>
</comment>
<evidence type="ECO:0000256" key="7">
    <source>
        <dbReference type="ARBA" id="ARBA00022857"/>
    </source>
</evidence>
<feature type="domain" description="Ketopantoate reductase C-terminal" evidence="13">
    <location>
        <begin position="197"/>
        <end position="321"/>
    </location>
</feature>
<dbReference type="AlphaFoldDB" id="C0BPU6"/>
<reference evidence="14 15" key="2">
    <citation type="submission" date="2009-02" db="EMBL/GenBank/DDBJ databases">
        <authorList>
            <person name="Fulton L."/>
            <person name="Clifton S."/>
            <person name="Fulton B."/>
            <person name="Xu J."/>
            <person name="Minx P."/>
            <person name="Pepin K.H."/>
            <person name="Johnson M."/>
            <person name="Bhonagiri V."/>
            <person name="Nash W.E."/>
            <person name="Mardis E.R."/>
            <person name="Wilson R.K."/>
        </authorList>
    </citation>
    <scope>NUCLEOTIDE SEQUENCE [LARGE SCALE GENOMIC DNA]</scope>
    <source>
        <strain evidence="14 15">DSM 20438</strain>
    </source>
</reference>
<evidence type="ECO:0000256" key="4">
    <source>
        <dbReference type="ARBA" id="ARBA00013014"/>
    </source>
</evidence>
<accession>C0BPU6</accession>
<evidence type="ECO:0000256" key="10">
    <source>
        <dbReference type="ARBA" id="ARBA00048793"/>
    </source>
</evidence>
<evidence type="ECO:0000256" key="1">
    <source>
        <dbReference type="ARBA" id="ARBA00002919"/>
    </source>
</evidence>
<dbReference type="GO" id="GO:0005737">
    <property type="term" value="C:cytoplasm"/>
    <property type="evidence" value="ECO:0007669"/>
    <property type="project" value="TreeGrafter"/>
</dbReference>
<evidence type="ECO:0000256" key="6">
    <source>
        <dbReference type="ARBA" id="ARBA00022655"/>
    </source>
</evidence>
<dbReference type="GO" id="GO:0050661">
    <property type="term" value="F:NADP binding"/>
    <property type="evidence" value="ECO:0007669"/>
    <property type="project" value="TreeGrafter"/>
</dbReference>
<gene>
    <name evidence="14" type="ORF">BIFPSEUDO_02381</name>
</gene>
<evidence type="ECO:0000256" key="2">
    <source>
        <dbReference type="ARBA" id="ARBA00004994"/>
    </source>
</evidence>
<comment type="caution">
    <text evidence="14">The sequence shown here is derived from an EMBL/GenBank/DDBJ whole genome shotgun (WGS) entry which is preliminary data.</text>
</comment>
<dbReference type="EMBL" id="ABXX02000001">
    <property type="protein sequence ID" value="EEG71509.1"/>
    <property type="molecule type" value="Genomic_DNA"/>
</dbReference>
<comment type="similarity">
    <text evidence="3 11">Belongs to the ketopantoate reductase family.</text>
</comment>
<dbReference type="EC" id="1.1.1.169" evidence="4 11"/>
<evidence type="ECO:0000256" key="8">
    <source>
        <dbReference type="ARBA" id="ARBA00023002"/>
    </source>
</evidence>
<dbReference type="PANTHER" id="PTHR43765">
    <property type="entry name" value="2-DEHYDROPANTOATE 2-REDUCTASE-RELATED"/>
    <property type="match status" value="1"/>
</dbReference>
<dbReference type="Proteomes" id="UP000003875">
    <property type="component" value="Unassembled WGS sequence"/>
</dbReference>
<sequence length="349" mass="39352">MFYERGARNMKYAVIGAGGMGIQYGVLLQEFAHKDVDFVDTWKPNVEKIREQGGAYVSQDGEDRHLVPINVYYPEEYAGQPDVWIVFLKQMQLDGVLKRCAHLFNEKQIVFSAMNGYGHFEKLNEYFSTDRIYGGTALIGAYVYGPGDFNFTGGVHAKAMNLCAYADDVTDEVRKHEQALYEDFVTATLNPTIVDNFIGMCMAKIVFNSVLNTLCTMYQIRFGEFHAHPDARWLTEQLVDEAYSAAEAAGYQLLGTRETEVETILHTAGVAHPLHYPSMYQDLTKGRPTEVDYINGYIAKVGREHGYECKLHEFLTREVHLAEQAFAIHNPDIVAQAKADVEASKPVTE</sequence>